<dbReference type="Proteomes" id="UP000313948">
    <property type="component" value="Chromosome"/>
</dbReference>
<feature type="region of interest" description="Disordered" evidence="1">
    <location>
        <begin position="72"/>
        <end position="95"/>
    </location>
</feature>
<dbReference type="InterPro" id="IPR052944">
    <property type="entry name" value="Sporulation_related"/>
</dbReference>
<evidence type="ECO:0000256" key="1">
    <source>
        <dbReference type="SAM" id="MobiDB-lite"/>
    </source>
</evidence>
<dbReference type="InterPro" id="IPR029046">
    <property type="entry name" value="LolA/LolB/LppX"/>
</dbReference>
<dbReference type="SUPFAM" id="SSF89392">
    <property type="entry name" value="Prokaryotic lipoproteins and lipoprotein localization factors"/>
    <property type="match status" value="1"/>
</dbReference>
<name>A0ABX5VNB4_9MICO</name>
<reference evidence="2 3" key="1">
    <citation type="submission" date="2019-05" db="EMBL/GenBank/DDBJ databases">
        <title>Georgenia *** sp. nov., and Georgenia *** sp. nov., isolated from the intestinal contents of plateau pika (Ochotona curzoniae) in the Qinghai-Tibet plateau of China.</title>
        <authorList>
            <person name="Tian Z."/>
        </authorList>
    </citation>
    <scope>NUCLEOTIDE SEQUENCE [LARGE SCALE GENOMIC DNA]</scope>
    <source>
        <strain evidence="2 3">Z294</strain>
    </source>
</reference>
<feature type="compositionally biased region" description="Acidic residues" evidence="1">
    <location>
        <begin position="80"/>
        <end position="95"/>
    </location>
</feature>
<dbReference type="RefSeq" id="WP_139948859.1">
    <property type="nucleotide sequence ID" value="NZ_CP040899.1"/>
</dbReference>
<keyword evidence="3" id="KW-1185">Reference proteome</keyword>
<dbReference type="EMBL" id="CP040899">
    <property type="protein sequence ID" value="QDB79952.1"/>
    <property type="molecule type" value="Genomic_DNA"/>
</dbReference>
<dbReference type="PANTHER" id="PTHR37507:SF2">
    <property type="entry name" value="SPORULATION PROTEIN YDCC"/>
    <property type="match status" value="1"/>
</dbReference>
<evidence type="ECO:0000313" key="3">
    <source>
        <dbReference type="Proteomes" id="UP000313948"/>
    </source>
</evidence>
<evidence type="ECO:0000313" key="2">
    <source>
        <dbReference type="EMBL" id="QDB79952.1"/>
    </source>
</evidence>
<sequence>MARSTWHRWLPAGAVVALIAGTVTITSQAGAVDLPDKSPQDVLAMLAENDVTAFSGTFETSTDLGLPLPSDIDLGPGSADLEDADLPTAAPEEDGAQAQEALSALALLSGDNTGRVFVAGPGTMRLQHLDGLDERNLVLTPQDAWFYDSQTNEALHVLLPDTSGLPEPPAPDGPLPTPQDLAEMAVEALEPSTGLTVGQDESVAGRDAYTLTLTPRAQETLVGSVTIAVDGENGFPLAVTVTARGQSEPALHAAYTEIDFSAPDAALFDFTPPAGAAVEEEVLELPDLAALEEEHDAATAPEGQVLGEGWASVLETQVGGLPDDPLLDQLTDPVPGGRVLSTSLLTVLLTDDGRVLAGAVTPEHLLALAGR</sequence>
<protein>
    <submittedName>
        <fullName evidence="2">DUF2092 domain-containing protein</fullName>
    </submittedName>
</protein>
<dbReference type="Gene3D" id="2.50.20.10">
    <property type="entry name" value="Lipoprotein localisation LolA/LolB/LppX"/>
    <property type="match status" value="1"/>
</dbReference>
<dbReference type="PANTHER" id="PTHR37507">
    <property type="entry name" value="SPORULATION PROTEIN YDCC"/>
    <property type="match status" value="1"/>
</dbReference>
<proteinExistence type="predicted"/>
<organism evidence="2 3">
    <name type="scientific">Georgenia wutianyii</name>
    <dbReference type="NCBI Taxonomy" id="2585135"/>
    <lineage>
        <taxon>Bacteria</taxon>
        <taxon>Bacillati</taxon>
        <taxon>Actinomycetota</taxon>
        <taxon>Actinomycetes</taxon>
        <taxon>Micrococcales</taxon>
        <taxon>Bogoriellaceae</taxon>
        <taxon>Georgenia</taxon>
    </lineage>
</organism>
<accession>A0ABX5VNB4</accession>
<gene>
    <name evidence="2" type="ORF">FE251_11630</name>
</gene>